<comment type="caution">
    <text evidence="1">The sequence shown here is derived from an EMBL/GenBank/DDBJ whole genome shotgun (WGS) entry which is preliminary data.</text>
</comment>
<keyword evidence="2" id="KW-1185">Reference proteome</keyword>
<sequence length="279" mass="31324">MADAWIRGCGPGSYHLPVICPQQLTVQDQRDAGMLRGWKLEQGHLLRAGAGEDWTVLEAALATTLRRGHALLWGRVHRNPLTYVCPWAWRSAAYWCSQEGLVGAYSCAGDQVRELGPCEKPGKTGVWDPPGPIKWCGLLTVLQKPWGSLTTAQQQWRGPDSALILELPPSETLNEHAGCMYSRAMVLKHVRSPFDMVNLHQCERAVTWGDRVVETRGLRIIPDKSYAYSFWGTWSEPVIPFGPMTIATAPVSFWYLVIRIYRDQADLLDRNLNQAITTL</sequence>
<name>A0AAV7WAL4_PLEWA</name>
<dbReference type="Proteomes" id="UP001066276">
    <property type="component" value="Chromosome 1_2"/>
</dbReference>
<dbReference type="EMBL" id="JANPWB010000002">
    <property type="protein sequence ID" value="KAJ1209573.1"/>
    <property type="molecule type" value="Genomic_DNA"/>
</dbReference>
<gene>
    <name evidence="1" type="ORF">NDU88_004947</name>
</gene>
<proteinExistence type="predicted"/>
<evidence type="ECO:0000313" key="1">
    <source>
        <dbReference type="EMBL" id="KAJ1209573.1"/>
    </source>
</evidence>
<accession>A0AAV7WAL4</accession>
<organism evidence="1 2">
    <name type="scientific">Pleurodeles waltl</name>
    <name type="common">Iberian ribbed newt</name>
    <dbReference type="NCBI Taxonomy" id="8319"/>
    <lineage>
        <taxon>Eukaryota</taxon>
        <taxon>Metazoa</taxon>
        <taxon>Chordata</taxon>
        <taxon>Craniata</taxon>
        <taxon>Vertebrata</taxon>
        <taxon>Euteleostomi</taxon>
        <taxon>Amphibia</taxon>
        <taxon>Batrachia</taxon>
        <taxon>Caudata</taxon>
        <taxon>Salamandroidea</taxon>
        <taxon>Salamandridae</taxon>
        <taxon>Pleurodelinae</taxon>
        <taxon>Pleurodeles</taxon>
    </lineage>
</organism>
<protein>
    <submittedName>
        <fullName evidence="1">Uncharacterized protein</fullName>
    </submittedName>
</protein>
<evidence type="ECO:0000313" key="2">
    <source>
        <dbReference type="Proteomes" id="UP001066276"/>
    </source>
</evidence>
<dbReference type="AlphaFoldDB" id="A0AAV7WAL4"/>
<reference evidence="1" key="1">
    <citation type="journal article" date="2022" name="bioRxiv">
        <title>Sequencing and chromosome-scale assembly of the giantPleurodeles waltlgenome.</title>
        <authorList>
            <person name="Brown T."/>
            <person name="Elewa A."/>
            <person name="Iarovenko S."/>
            <person name="Subramanian E."/>
            <person name="Araus A.J."/>
            <person name="Petzold A."/>
            <person name="Susuki M."/>
            <person name="Suzuki K.-i.T."/>
            <person name="Hayashi T."/>
            <person name="Toyoda A."/>
            <person name="Oliveira C."/>
            <person name="Osipova E."/>
            <person name="Leigh N.D."/>
            <person name="Simon A."/>
            <person name="Yun M.H."/>
        </authorList>
    </citation>
    <scope>NUCLEOTIDE SEQUENCE</scope>
    <source>
        <strain evidence="1">20211129_DDA</strain>
        <tissue evidence="1">Liver</tissue>
    </source>
</reference>